<dbReference type="HOGENOM" id="CLU_2600164_0_0_6"/>
<gene>
    <name evidence="1" type="ordered locus">ESA_02362</name>
</gene>
<name>A7ME51_CROS8</name>
<dbReference type="EMBL" id="CP000783">
    <property type="protein sequence ID" value="ABU77609.1"/>
    <property type="molecule type" value="Genomic_DNA"/>
</dbReference>
<accession>A7ME51</accession>
<organism evidence="1 2">
    <name type="scientific">Cronobacter sakazakii (strain ATCC BAA-894)</name>
    <name type="common">Enterobacter sakazakii</name>
    <dbReference type="NCBI Taxonomy" id="290339"/>
    <lineage>
        <taxon>Bacteria</taxon>
        <taxon>Pseudomonadati</taxon>
        <taxon>Pseudomonadota</taxon>
        <taxon>Gammaproteobacteria</taxon>
        <taxon>Enterobacterales</taxon>
        <taxon>Enterobacteriaceae</taxon>
        <taxon>Cronobacter</taxon>
    </lineage>
</organism>
<dbReference type="Proteomes" id="UP000000260">
    <property type="component" value="Chromosome"/>
</dbReference>
<evidence type="ECO:0000313" key="1">
    <source>
        <dbReference type="EMBL" id="ABU77609.1"/>
    </source>
</evidence>
<sequence length="79" mass="8885">MYCGAWVEISQPLFPIGTKTPIFITNLSFAGERTVAWRCILHVLCRAQRGFCKANASFKNVFVIIVLMKCGIFAIKKTD</sequence>
<dbReference type="AlphaFoldDB" id="A7ME51"/>
<reference evidence="1 2" key="1">
    <citation type="journal article" date="2010" name="PLoS ONE">
        <title>Genome sequence of Cronobacter sakazakii BAA-894 and comparative genomic hybridization analysis with other Cronobacter species.</title>
        <authorList>
            <person name="Kucerova E."/>
            <person name="Clifton S.W."/>
            <person name="Xia X.Q."/>
            <person name="Long F."/>
            <person name="Porwollik S."/>
            <person name="Fulton L."/>
            <person name="Fronick C."/>
            <person name="Minx P."/>
            <person name="Kyung K."/>
            <person name="Warren W."/>
            <person name="Fulton R."/>
            <person name="Feng D."/>
            <person name="Wollam A."/>
            <person name="Shah N."/>
            <person name="Bhonagiri V."/>
            <person name="Nash W.E."/>
            <person name="Hallsworth-Pepin K."/>
            <person name="Wilson R.K."/>
            <person name="McClelland M."/>
            <person name="Forsythe S.J."/>
        </authorList>
    </citation>
    <scope>NUCLEOTIDE SEQUENCE [LARGE SCALE GENOMIC DNA]</scope>
    <source>
        <strain evidence="1 2">ATCC BAA-894</strain>
    </source>
</reference>
<proteinExistence type="predicted"/>
<keyword evidence="2" id="KW-1185">Reference proteome</keyword>
<dbReference type="KEGG" id="esa:ESA_02362"/>
<protein>
    <submittedName>
        <fullName evidence="1">Uncharacterized protein</fullName>
    </submittedName>
</protein>
<evidence type="ECO:0000313" key="2">
    <source>
        <dbReference type="Proteomes" id="UP000000260"/>
    </source>
</evidence>